<proteinExistence type="predicted"/>
<sequence length="212" mass="24180">MSTEQSHPIEVVFFDFSGVLADEGFIDGVRKIAARNGFDQDEFQSVVTEICYEGGYATGKVSEAEFWEEVRKKTGLVEQSELLHLEVLTGFAVRLWMLEVVDIIRASGVKTAILSDHTNWLEELDFEHSIYSHFDRVFNSYREGISKRSHDYFFHAMRAMDVTPECSLFVDDNPSNLLRADEVGMQTLLYDDHGKVLDRLQALFPNLIFPAG</sequence>
<dbReference type="SFLD" id="SFLDG01129">
    <property type="entry name" value="C1.5:_HAD__Beta-PGM__Phosphata"/>
    <property type="match status" value="1"/>
</dbReference>
<evidence type="ECO:0000313" key="3">
    <source>
        <dbReference type="Proteomes" id="UP000184001"/>
    </source>
</evidence>
<dbReference type="GO" id="GO:0016787">
    <property type="term" value="F:hydrolase activity"/>
    <property type="evidence" value="ECO:0007669"/>
    <property type="project" value="UniProtKB-KW"/>
</dbReference>
<reference evidence="1 4" key="2">
    <citation type="submission" date="2024-07" db="EMBL/GenBank/DDBJ databases">
        <title>Active virus-host system and metabolic interactions in a Lokiarchaeon culture.</title>
        <authorList>
            <person name="Ponce Toledo R.I."/>
            <person name="Rodrigues Oliveira T."/>
            <person name="Schleper C."/>
        </authorList>
    </citation>
    <scope>NUCLEOTIDE SEQUENCE [LARGE SCALE GENOMIC DNA]</scope>
    <source>
        <strain evidence="1 4">B35</strain>
    </source>
</reference>
<dbReference type="InterPro" id="IPR006439">
    <property type="entry name" value="HAD-SF_hydro_IA"/>
</dbReference>
<dbReference type="CDD" id="cd02603">
    <property type="entry name" value="HAD_sEH-N_like"/>
    <property type="match status" value="1"/>
</dbReference>
<dbReference type="PANTHER" id="PTHR43611:SF3">
    <property type="entry name" value="FLAVIN MONONUCLEOTIDE HYDROLASE 1, CHLOROPLATIC"/>
    <property type="match status" value="1"/>
</dbReference>
<evidence type="ECO:0000313" key="2">
    <source>
        <dbReference type="EMBL" id="SHI95593.1"/>
    </source>
</evidence>
<name>A0A8G2C8N6_9BACT</name>
<dbReference type="EMBL" id="JBFSOO010000002">
    <property type="protein sequence ID" value="MEZ6852446.1"/>
    <property type="molecule type" value="Genomic_DNA"/>
</dbReference>
<dbReference type="InterPro" id="IPR036412">
    <property type="entry name" value="HAD-like_sf"/>
</dbReference>
<dbReference type="Proteomes" id="UP001568358">
    <property type="component" value="Unassembled WGS sequence"/>
</dbReference>
<evidence type="ECO:0000313" key="4">
    <source>
        <dbReference type="Proteomes" id="UP001568358"/>
    </source>
</evidence>
<gene>
    <name evidence="1" type="ORF">AB2Z07_02675</name>
    <name evidence="2" type="ORF">SAMN05660830_01185</name>
</gene>
<dbReference type="NCBIfam" id="TIGR01509">
    <property type="entry name" value="HAD-SF-IA-v3"/>
    <property type="match status" value="1"/>
</dbReference>
<accession>A0A8G2C8N6</accession>
<dbReference type="InterPro" id="IPR023214">
    <property type="entry name" value="HAD_sf"/>
</dbReference>
<evidence type="ECO:0000313" key="1">
    <source>
        <dbReference type="EMBL" id="MEZ6852446.1"/>
    </source>
</evidence>
<dbReference type="PRINTS" id="PR00413">
    <property type="entry name" value="HADHALOGNASE"/>
</dbReference>
<dbReference type="SFLD" id="SFLDS00003">
    <property type="entry name" value="Haloacid_Dehalogenase"/>
    <property type="match status" value="1"/>
</dbReference>
<dbReference type="Pfam" id="PF00702">
    <property type="entry name" value="Hydrolase"/>
    <property type="match status" value="1"/>
</dbReference>
<keyword evidence="2" id="KW-0378">Hydrolase</keyword>
<dbReference type="Proteomes" id="UP000184001">
    <property type="component" value="Unassembled WGS sequence"/>
</dbReference>
<organism evidence="2 3">
    <name type="scientific">Halodesulfovibrio aestuarii</name>
    <dbReference type="NCBI Taxonomy" id="126333"/>
    <lineage>
        <taxon>Bacteria</taxon>
        <taxon>Pseudomonadati</taxon>
        <taxon>Thermodesulfobacteriota</taxon>
        <taxon>Desulfovibrionia</taxon>
        <taxon>Desulfovibrionales</taxon>
        <taxon>Desulfovibrionaceae</taxon>
        <taxon>Halodesulfovibrio</taxon>
    </lineage>
</organism>
<dbReference type="PANTHER" id="PTHR43611">
    <property type="entry name" value="ALPHA-D-GLUCOSE 1-PHOSPHATE PHOSPHATASE"/>
    <property type="match status" value="1"/>
</dbReference>
<dbReference type="RefSeq" id="WP_020000847.1">
    <property type="nucleotide sequence ID" value="NZ_CP192217.1"/>
</dbReference>
<keyword evidence="4" id="KW-1185">Reference proteome</keyword>
<comment type="caution">
    <text evidence="2">The sequence shown here is derived from an EMBL/GenBank/DDBJ whole genome shotgun (WGS) entry which is preliminary data.</text>
</comment>
<dbReference type="EMBL" id="FQZR01000003">
    <property type="protein sequence ID" value="SHI95593.1"/>
    <property type="molecule type" value="Genomic_DNA"/>
</dbReference>
<dbReference type="Gene3D" id="3.40.50.1000">
    <property type="entry name" value="HAD superfamily/HAD-like"/>
    <property type="match status" value="1"/>
</dbReference>
<protein>
    <submittedName>
        <fullName evidence="1">HAD family hydrolase</fullName>
    </submittedName>
    <submittedName>
        <fullName evidence="2">Putative hydrolase of the HAD superfamily</fullName>
    </submittedName>
</protein>
<dbReference type="SUPFAM" id="SSF56784">
    <property type="entry name" value="HAD-like"/>
    <property type="match status" value="1"/>
</dbReference>
<dbReference type="AlphaFoldDB" id="A0A8G2C8N6"/>
<reference evidence="2 3" key="1">
    <citation type="submission" date="2016-11" db="EMBL/GenBank/DDBJ databases">
        <authorList>
            <person name="Varghese N."/>
            <person name="Submissions S."/>
        </authorList>
    </citation>
    <scope>NUCLEOTIDE SEQUENCE [LARGE SCALE GENOMIC DNA]</scope>
    <source>
        <strain evidence="2 3">DSM 17919</strain>
    </source>
</reference>